<evidence type="ECO:0000313" key="1">
    <source>
        <dbReference type="EMBL" id="SFV66785.1"/>
    </source>
</evidence>
<dbReference type="AlphaFoldDB" id="A0A1W1CM20"/>
<gene>
    <name evidence="1" type="ORF">MNB_SM-4-1247</name>
</gene>
<proteinExistence type="predicted"/>
<sequence length="60" mass="7112">MNIQKYNIIFTDDIKVQIVKEIIQEVQEKVKELSQIKDSPTNKNKFHFSNLQNIFSTKNT</sequence>
<protein>
    <submittedName>
        <fullName evidence="1">Uncharacterized protein</fullName>
    </submittedName>
</protein>
<organism evidence="1">
    <name type="scientific">hydrothermal vent metagenome</name>
    <dbReference type="NCBI Taxonomy" id="652676"/>
    <lineage>
        <taxon>unclassified sequences</taxon>
        <taxon>metagenomes</taxon>
        <taxon>ecological metagenomes</taxon>
    </lineage>
</organism>
<dbReference type="EMBL" id="FPHF01000092">
    <property type="protein sequence ID" value="SFV66785.1"/>
    <property type="molecule type" value="Genomic_DNA"/>
</dbReference>
<reference evidence="1" key="1">
    <citation type="submission" date="2016-10" db="EMBL/GenBank/DDBJ databases">
        <authorList>
            <person name="de Groot N.N."/>
        </authorList>
    </citation>
    <scope>NUCLEOTIDE SEQUENCE</scope>
</reference>
<name>A0A1W1CM20_9ZZZZ</name>
<accession>A0A1W1CM20</accession>